<dbReference type="CDD" id="cd08513">
    <property type="entry name" value="PBP2_thermophilic_Hb8_like"/>
    <property type="match status" value="1"/>
</dbReference>
<dbReference type="PANTHER" id="PTHR30290">
    <property type="entry name" value="PERIPLASMIC BINDING COMPONENT OF ABC TRANSPORTER"/>
    <property type="match status" value="1"/>
</dbReference>
<reference evidence="5 6" key="1">
    <citation type="submission" date="2018-11" db="EMBL/GenBank/DDBJ databases">
        <title>Genomic Encyclopedia of Type Strains, Phase IV (KMG-IV): sequencing the most valuable type-strain genomes for metagenomic binning, comparative biology and taxonomic classification.</title>
        <authorList>
            <person name="Goeker M."/>
        </authorList>
    </citation>
    <scope>NUCLEOTIDE SEQUENCE [LARGE SCALE GENOMIC DNA]</scope>
    <source>
        <strain evidence="5 6">DSM 5900</strain>
    </source>
</reference>
<dbReference type="PROSITE" id="PS51318">
    <property type="entry name" value="TAT"/>
    <property type="match status" value="1"/>
</dbReference>
<proteinExistence type="inferred from homology"/>
<evidence type="ECO:0000313" key="6">
    <source>
        <dbReference type="Proteomes" id="UP000278222"/>
    </source>
</evidence>
<dbReference type="Gene3D" id="3.10.105.10">
    <property type="entry name" value="Dipeptide-binding Protein, Domain 3"/>
    <property type="match status" value="1"/>
</dbReference>
<evidence type="ECO:0000256" key="1">
    <source>
        <dbReference type="ARBA" id="ARBA00004418"/>
    </source>
</evidence>
<dbReference type="InterPro" id="IPR030678">
    <property type="entry name" value="Peptide/Ni-bd"/>
</dbReference>
<sequence>MNERDDDPARRGLANLMLPRRTFLGMAAAGSLAAAMPTGQGAWAQAAAAKPPKGTRKGQIVVGLSQEPTVFNPLRARIEVDDGVHLNLFSPLWSLDSKGTLVPELAAEIPTVANGGLSADGLTWKVKLRSGVTWHDGAPFTAEDVKYTIELIQKPDFPAFSRNGHNLVRDIQVVSPTEITWKMERFFAPYFSIVAWTMIVPKHILGAGGDPKDSPFNNKPVGTGPFKWGERRPGDYLLLEANDKFYGEGPYVEKLIFKYIPDLIVLKTQFMTGAVDAVGIQGITPDNFEEVSKVKTVKLFRAPMPFLESLSLNNGRPQFQELAVRQALYMAIDKETIIKEIYYGAHRPTETYLPQQSWAYNASLPAHKFDAAGARKLLDDAGWKPGAGGVREKNGVKLEFSNSTTAGNHLREQTQQFVQQGWKAIGVNLSIKNLPPAVMWGDYWRKSEWDTVIVGSAFGVGSDPDVSDRLGSWAIPVKTGTGANTMQYANAEVDAILKESVGLVDREQRKKNYLKVQEIFRADLPLLPIFQPSQTEGTKVNLIGYEPNVNYRSNCWNINTWYWAS</sequence>
<dbReference type="Gene3D" id="3.90.76.10">
    <property type="entry name" value="Dipeptide-binding Protein, Domain 1"/>
    <property type="match status" value="1"/>
</dbReference>
<feature type="domain" description="Solute-binding protein family 5" evidence="4">
    <location>
        <begin position="101"/>
        <end position="470"/>
    </location>
</feature>
<dbReference type="GO" id="GO:0015833">
    <property type="term" value="P:peptide transport"/>
    <property type="evidence" value="ECO:0007669"/>
    <property type="project" value="TreeGrafter"/>
</dbReference>
<comment type="caution">
    <text evidence="5">The sequence shown here is derived from an EMBL/GenBank/DDBJ whole genome shotgun (WGS) entry which is preliminary data.</text>
</comment>
<comment type="subcellular location">
    <subcellularLocation>
        <location evidence="1">Periplasm</location>
    </subcellularLocation>
</comment>
<evidence type="ECO:0000259" key="4">
    <source>
        <dbReference type="Pfam" id="PF00496"/>
    </source>
</evidence>
<dbReference type="InterPro" id="IPR006311">
    <property type="entry name" value="TAT_signal"/>
</dbReference>
<dbReference type="EMBL" id="RJKX01000013">
    <property type="protein sequence ID" value="ROQ00247.1"/>
    <property type="molecule type" value="Genomic_DNA"/>
</dbReference>
<dbReference type="InterPro" id="IPR000914">
    <property type="entry name" value="SBP_5_dom"/>
</dbReference>
<dbReference type="Proteomes" id="UP000278222">
    <property type="component" value="Unassembled WGS sequence"/>
</dbReference>
<dbReference type="SUPFAM" id="SSF53850">
    <property type="entry name" value="Periplasmic binding protein-like II"/>
    <property type="match status" value="1"/>
</dbReference>
<dbReference type="Pfam" id="PF00496">
    <property type="entry name" value="SBP_bac_5"/>
    <property type="match status" value="1"/>
</dbReference>
<accession>A0A3N1MC11</accession>
<dbReference type="Gene3D" id="3.40.190.10">
    <property type="entry name" value="Periplasmic binding protein-like II"/>
    <property type="match status" value="1"/>
</dbReference>
<dbReference type="RefSeq" id="WP_197735795.1">
    <property type="nucleotide sequence ID" value="NZ_AP019700.1"/>
</dbReference>
<keyword evidence="6" id="KW-1185">Reference proteome</keyword>
<dbReference type="InterPro" id="IPR039424">
    <property type="entry name" value="SBP_5"/>
</dbReference>
<keyword evidence="3" id="KW-0732">Signal</keyword>
<dbReference type="GO" id="GO:0043190">
    <property type="term" value="C:ATP-binding cassette (ABC) transporter complex"/>
    <property type="evidence" value="ECO:0007669"/>
    <property type="project" value="InterPro"/>
</dbReference>
<gene>
    <name evidence="5" type="ORF">EDC65_2043</name>
</gene>
<evidence type="ECO:0000313" key="5">
    <source>
        <dbReference type="EMBL" id="ROQ00247.1"/>
    </source>
</evidence>
<dbReference type="PIRSF" id="PIRSF002741">
    <property type="entry name" value="MppA"/>
    <property type="match status" value="1"/>
</dbReference>
<organism evidence="5 6">
    <name type="scientific">Stella humosa</name>
    <dbReference type="NCBI Taxonomy" id="94"/>
    <lineage>
        <taxon>Bacteria</taxon>
        <taxon>Pseudomonadati</taxon>
        <taxon>Pseudomonadota</taxon>
        <taxon>Alphaproteobacteria</taxon>
        <taxon>Rhodospirillales</taxon>
        <taxon>Stellaceae</taxon>
        <taxon>Stella</taxon>
    </lineage>
</organism>
<dbReference type="AlphaFoldDB" id="A0A3N1MC11"/>
<dbReference type="PANTHER" id="PTHR30290:SF38">
    <property type="entry name" value="D,D-DIPEPTIDE-BINDING PERIPLASMIC PROTEIN DDPA-RELATED"/>
    <property type="match status" value="1"/>
</dbReference>
<evidence type="ECO:0000256" key="2">
    <source>
        <dbReference type="ARBA" id="ARBA00005695"/>
    </source>
</evidence>
<evidence type="ECO:0000256" key="3">
    <source>
        <dbReference type="ARBA" id="ARBA00022729"/>
    </source>
</evidence>
<dbReference type="GO" id="GO:1904680">
    <property type="term" value="F:peptide transmembrane transporter activity"/>
    <property type="evidence" value="ECO:0007669"/>
    <property type="project" value="TreeGrafter"/>
</dbReference>
<comment type="similarity">
    <text evidence="2">Belongs to the bacterial solute-binding protein 5 family.</text>
</comment>
<name>A0A3N1MC11_9PROT</name>
<protein>
    <submittedName>
        <fullName evidence="5">Peptide/nickel transport system substrate-binding protein</fullName>
    </submittedName>
</protein>
<dbReference type="GO" id="GO:0030288">
    <property type="term" value="C:outer membrane-bounded periplasmic space"/>
    <property type="evidence" value="ECO:0007669"/>
    <property type="project" value="UniProtKB-ARBA"/>
</dbReference>